<dbReference type="EMBL" id="CM047902">
    <property type="protein sequence ID" value="KAJ0095761.1"/>
    <property type="molecule type" value="Genomic_DNA"/>
</dbReference>
<comment type="caution">
    <text evidence="1">The sequence shown here is derived from an EMBL/GenBank/DDBJ whole genome shotgun (WGS) entry which is preliminary data.</text>
</comment>
<protein>
    <submittedName>
        <fullName evidence="1">Uncharacterized protein</fullName>
    </submittedName>
</protein>
<dbReference type="Proteomes" id="UP001164250">
    <property type="component" value="Chromosome 6"/>
</dbReference>
<evidence type="ECO:0000313" key="1">
    <source>
        <dbReference type="EMBL" id="KAJ0095761.1"/>
    </source>
</evidence>
<keyword evidence="2" id="KW-1185">Reference proteome</keyword>
<name>A0ACC1BA86_9ROSI</name>
<organism evidence="1 2">
    <name type="scientific">Pistacia atlantica</name>
    <dbReference type="NCBI Taxonomy" id="434234"/>
    <lineage>
        <taxon>Eukaryota</taxon>
        <taxon>Viridiplantae</taxon>
        <taxon>Streptophyta</taxon>
        <taxon>Embryophyta</taxon>
        <taxon>Tracheophyta</taxon>
        <taxon>Spermatophyta</taxon>
        <taxon>Magnoliopsida</taxon>
        <taxon>eudicotyledons</taxon>
        <taxon>Gunneridae</taxon>
        <taxon>Pentapetalae</taxon>
        <taxon>rosids</taxon>
        <taxon>malvids</taxon>
        <taxon>Sapindales</taxon>
        <taxon>Anacardiaceae</taxon>
        <taxon>Pistacia</taxon>
    </lineage>
</organism>
<proteinExistence type="predicted"/>
<accession>A0ACC1BA86</accession>
<gene>
    <name evidence="1" type="ORF">Patl1_14987</name>
</gene>
<sequence length="147" mass="16005">MQEDQKSILLNAPRVKDSAIAFFTSVESRKNPLKSQMDEAVSMLKELKQLYAGSDESGQQVKNNISTIREVCKRLQSTRQTVEPHLNQQSRSVEGKATETGVGEGVASEGKCDEGNIDSKMEGSAVPIASGSQSQTQANCQDQEIEN</sequence>
<evidence type="ECO:0000313" key="2">
    <source>
        <dbReference type="Proteomes" id="UP001164250"/>
    </source>
</evidence>
<reference evidence="2" key="1">
    <citation type="journal article" date="2023" name="G3 (Bethesda)">
        <title>Genome assembly and association tests identify interacting loci associated with vigor, precocity, and sex in interspecific pistachio rootstocks.</title>
        <authorList>
            <person name="Palmer W."/>
            <person name="Jacygrad E."/>
            <person name="Sagayaradj S."/>
            <person name="Cavanaugh K."/>
            <person name="Han R."/>
            <person name="Bertier L."/>
            <person name="Beede B."/>
            <person name="Kafkas S."/>
            <person name="Golino D."/>
            <person name="Preece J."/>
            <person name="Michelmore R."/>
        </authorList>
    </citation>
    <scope>NUCLEOTIDE SEQUENCE [LARGE SCALE GENOMIC DNA]</scope>
</reference>